<keyword evidence="2" id="KW-1185">Reference proteome</keyword>
<dbReference type="HOGENOM" id="CLU_2362549_0_0_1"/>
<proteinExistence type="predicted"/>
<sequence length="96" mass="10965">MVGKPKSWFEYEIFVSDDENEPCVSVPYRLMVLHLIEWLVDFLQVRKYDNIASVCRKVETSQKESGTLGSRFVSVTVTSDALLMLLGSSVYIKVEI</sequence>
<name>W1P0I1_AMBTC</name>
<protein>
    <submittedName>
        <fullName evidence="1">Uncharacterized protein</fullName>
    </submittedName>
</protein>
<evidence type="ECO:0000313" key="1">
    <source>
        <dbReference type="EMBL" id="ERN00455.1"/>
    </source>
</evidence>
<evidence type="ECO:0000313" key="2">
    <source>
        <dbReference type="Proteomes" id="UP000017836"/>
    </source>
</evidence>
<dbReference type="Gramene" id="ERN00455">
    <property type="protein sequence ID" value="ERN00455"/>
    <property type="gene ID" value="AMTR_s00100p00140080"/>
</dbReference>
<dbReference type="EMBL" id="KI394904">
    <property type="protein sequence ID" value="ERN00455.1"/>
    <property type="molecule type" value="Genomic_DNA"/>
</dbReference>
<dbReference type="AlphaFoldDB" id="W1P0I1"/>
<reference evidence="2" key="1">
    <citation type="journal article" date="2013" name="Science">
        <title>The Amborella genome and the evolution of flowering plants.</title>
        <authorList>
            <consortium name="Amborella Genome Project"/>
        </authorList>
    </citation>
    <scope>NUCLEOTIDE SEQUENCE [LARGE SCALE GENOMIC DNA]</scope>
</reference>
<dbReference type="Proteomes" id="UP000017836">
    <property type="component" value="Unassembled WGS sequence"/>
</dbReference>
<organism evidence="1 2">
    <name type="scientific">Amborella trichopoda</name>
    <dbReference type="NCBI Taxonomy" id="13333"/>
    <lineage>
        <taxon>Eukaryota</taxon>
        <taxon>Viridiplantae</taxon>
        <taxon>Streptophyta</taxon>
        <taxon>Embryophyta</taxon>
        <taxon>Tracheophyta</taxon>
        <taxon>Spermatophyta</taxon>
        <taxon>Magnoliopsida</taxon>
        <taxon>Amborellales</taxon>
        <taxon>Amborellaceae</taxon>
        <taxon>Amborella</taxon>
    </lineage>
</organism>
<accession>W1P0I1</accession>
<gene>
    <name evidence="1" type="ORF">AMTR_s00100p00140080</name>
</gene>